<protein>
    <submittedName>
        <fullName evidence="1">Uncharacterized protein</fullName>
    </submittedName>
</protein>
<accession>A0ACC2RAI6</accession>
<name>A0ACC2RAI6_9NEOP</name>
<sequence>MLSACVVLDHRHQLRTNALPRKQRAFRGHLGSNPIEKYLDLPLPEDKIMATYVWIDGTGENLRYKDRTLDYIPKTPKDKFTLFMENWNKKVMDEMFSKIAYTHSAKYLPPYDYYPRNLENIYRAECRLRTKRNINVFDENMKDLPIISYDGFGAQQASREDSDLFLCPRAIYRNPFRIGNHLLVMCDTYDKNMDPTPSNYRVKCADAYKKCQEEEPWFGIEQEYYFLTTGDGRPLGWPEGGFPQTSDRYYCGIGIDKMLAREIVNAHYRCCLYAGIPLHGVNAEIGPSQWEYQVGPSVGLDAGDDVWMARFIMDMLAADFGVQVTLDPKPFEAWEGSGAHTNFSTKQMRAENGIEYIEKAIHKLRRVHFKHIKAYDPHGGKDNMRRLIGTHETECITTFSAGVAERFNSIRIPRTVAEKKRGFVEDRRPSSNVDPYKCIDALMRTCLLNE</sequence>
<comment type="caution">
    <text evidence="1">The sequence shown here is derived from an EMBL/GenBank/DDBJ whole genome shotgun (WGS) entry which is preliminary data.</text>
</comment>
<gene>
    <name evidence="1" type="ORF">PYW08_000144</name>
</gene>
<organism evidence="1 2">
    <name type="scientific">Mythimna loreyi</name>
    <dbReference type="NCBI Taxonomy" id="667449"/>
    <lineage>
        <taxon>Eukaryota</taxon>
        <taxon>Metazoa</taxon>
        <taxon>Ecdysozoa</taxon>
        <taxon>Arthropoda</taxon>
        <taxon>Hexapoda</taxon>
        <taxon>Insecta</taxon>
        <taxon>Pterygota</taxon>
        <taxon>Neoptera</taxon>
        <taxon>Endopterygota</taxon>
        <taxon>Lepidoptera</taxon>
        <taxon>Glossata</taxon>
        <taxon>Ditrysia</taxon>
        <taxon>Noctuoidea</taxon>
        <taxon>Noctuidae</taxon>
        <taxon>Noctuinae</taxon>
        <taxon>Hadenini</taxon>
        <taxon>Mythimna</taxon>
    </lineage>
</organism>
<evidence type="ECO:0000313" key="1">
    <source>
        <dbReference type="EMBL" id="KAJ8737549.1"/>
    </source>
</evidence>
<keyword evidence="2" id="KW-1185">Reference proteome</keyword>
<dbReference type="EMBL" id="CM056777">
    <property type="protein sequence ID" value="KAJ8737549.1"/>
    <property type="molecule type" value="Genomic_DNA"/>
</dbReference>
<dbReference type="Proteomes" id="UP001231649">
    <property type="component" value="Chromosome 1"/>
</dbReference>
<evidence type="ECO:0000313" key="2">
    <source>
        <dbReference type="Proteomes" id="UP001231649"/>
    </source>
</evidence>
<reference evidence="1" key="1">
    <citation type="submission" date="2023-03" db="EMBL/GenBank/DDBJ databases">
        <title>Chromosome-level genomes of two armyworms, Mythimna separata and Mythimna loreyi, provide insights into the biosynthesis and reception of sex pheromones.</title>
        <authorList>
            <person name="Zhao H."/>
        </authorList>
    </citation>
    <scope>NUCLEOTIDE SEQUENCE</scope>
    <source>
        <strain evidence="1">BeijingLab</strain>
    </source>
</reference>
<proteinExistence type="predicted"/>